<evidence type="ECO:0000256" key="1">
    <source>
        <dbReference type="ARBA" id="ARBA00001286"/>
    </source>
</evidence>
<dbReference type="InterPro" id="IPR036388">
    <property type="entry name" value="WH-like_DNA-bd_sf"/>
</dbReference>
<dbReference type="Gene3D" id="1.10.10.10">
    <property type="entry name" value="Winged helix-like DNA-binding domain superfamily/Winged helix DNA-binding domain"/>
    <property type="match status" value="1"/>
</dbReference>
<keyword evidence="6 9" id="KW-0227">DNA damage</keyword>
<dbReference type="SUPFAM" id="SSF46767">
    <property type="entry name" value="Methylated DNA-protein cysteine methyltransferase, C-terminal domain"/>
    <property type="match status" value="1"/>
</dbReference>
<organism evidence="12 14">
    <name type="scientific">Photobacterium damsela subsp. piscicida</name>
    <name type="common">Pasteurella piscicida</name>
    <dbReference type="NCBI Taxonomy" id="38294"/>
    <lineage>
        <taxon>Bacteria</taxon>
        <taxon>Pseudomonadati</taxon>
        <taxon>Pseudomonadota</taxon>
        <taxon>Gammaproteobacteria</taxon>
        <taxon>Vibrionales</taxon>
        <taxon>Vibrionaceae</taxon>
        <taxon>Photobacterium</taxon>
    </lineage>
</organism>
<dbReference type="FunFam" id="1.10.10.10:FF:000214">
    <property type="entry name" value="Methylated-DNA--protein-cysteine methyltransferase"/>
    <property type="match status" value="1"/>
</dbReference>
<dbReference type="PANTHER" id="PTHR10815:SF5">
    <property type="entry name" value="METHYLATED-DNA--PROTEIN-CYSTEINE METHYLTRANSFERASE"/>
    <property type="match status" value="1"/>
</dbReference>
<dbReference type="RefSeq" id="WP_044176480.1">
    <property type="nucleotide sequence ID" value="NZ_AP018045.1"/>
</dbReference>
<keyword evidence="5 9" id="KW-0808">Transferase</keyword>
<dbReference type="AlphaFoldDB" id="A0A1Q9H6Y7"/>
<dbReference type="Proteomes" id="UP000218676">
    <property type="component" value="Chromosome 1"/>
</dbReference>
<evidence type="ECO:0000256" key="8">
    <source>
        <dbReference type="ARBA" id="ARBA00049348"/>
    </source>
</evidence>
<dbReference type="NCBIfam" id="TIGR00589">
    <property type="entry name" value="ogt"/>
    <property type="match status" value="1"/>
</dbReference>
<dbReference type="Pfam" id="PF01035">
    <property type="entry name" value="DNA_binding_1"/>
    <property type="match status" value="1"/>
</dbReference>
<gene>
    <name evidence="13" type="ORF">IC627_12140</name>
    <name evidence="12" type="ORF">PDPUS_1_00708</name>
</gene>
<dbReference type="EMBL" id="AP018045">
    <property type="protein sequence ID" value="BAX52082.1"/>
    <property type="molecule type" value="Genomic_DNA"/>
</dbReference>
<dbReference type="PROSITE" id="PS00374">
    <property type="entry name" value="MGMT"/>
    <property type="match status" value="1"/>
</dbReference>
<dbReference type="Gene3D" id="3.30.160.70">
    <property type="entry name" value="Methylated DNA-protein cysteine methyltransferase domain"/>
    <property type="match status" value="1"/>
</dbReference>
<dbReference type="HAMAP" id="MF_00772">
    <property type="entry name" value="OGT"/>
    <property type="match status" value="1"/>
</dbReference>
<evidence type="ECO:0000259" key="11">
    <source>
        <dbReference type="Pfam" id="PF02870"/>
    </source>
</evidence>
<dbReference type="PANTHER" id="PTHR10815">
    <property type="entry name" value="METHYLATED-DNA--PROTEIN-CYSTEINE METHYLTRANSFERASE"/>
    <property type="match status" value="1"/>
</dbReference>
<dbReference type="EMBL" id="CP061854">
    <property type="protein sequence ID" value="QOD56010.1"/>
    <property type="molecule type" value="Genomic_DNA"/>
</dbReference>
<evidence type="ECO:0000256" key="5">
    <source>
        <dbReference type="ARBA" id="ARBA00022679"/>
    </source>
</evidence>
<accession>A0A1Q9H6Y7</accession>
<evidence type="ECO:0000256" key="2">
    <source>
        <dbReference type="ARBA" id="ARBA00008711"/>
    </source>
</evidence>
<feature type="domain" description="Methylated-DNA-[protein]-cysteine S-methyltransferase DNA binding" evidence="10">
    <location>
        <begin position="77"/>
        <end position="156"/>
    </location>
</feature>
<dbReference type="InterPro" id="IPR036217">
    <property type="entry name" value="MethylDNA_cys_MeTrfase_DNAb"/>
</dbReference>
<comment type="subcellular location">
    <subcellularLocation>
        <location evidence="9">Cytoplasm</location>
    </subcellularLocation>
</comment>
<evidence type="ECO:0000256" key="6">
    <source>
        <dbReference type="ARBA" id="ARBA00022763"/>
    </source>
</evidence>
<sequence length="158" mass="17308">MQRYYTQLDTELGTLTLCASDNGLTHLWIEGQEIQAKDKGTRIDAHPILVQACQEIADYLAGTITTFSTPLDLSGTPFQQSVWQQLLTIPYGKTCCYQDIAKALGKPKACQAVGMANRHNPVAIIVPCHRVIGKNGSMTGYDGGVSIKERLLDLERAL</sequence>
<dbReference type="InterPro" id="IPR001497">
    <property type="entry name" value="MethylDNA_cys_MeTrfase_AS"/>
</dbReference>
<dbReference type="GO" id="GO:0006307">
    <property type="term" value="P:DNA alkylation repair"/>
    <property type="evidence" value="ECO:0007669"/>
    <property type="project" value="UniProtKB-UniRule"/>
</dbReference>
<keyword evidence="7 9" id="KW-0234">DNA repair</keyword>
<name>A0A1Q9H6Y7_PHODP</name>
<dbReference type="CDD" id="cd06445">
    <property type="entry name" value="ATase"/>
    <property type="match status" value="1"/>
</dbReference>
<evidence type="ECO:0000256" key="3">
    <source>
        <dbReference type="ARBA" id="ARBA00022490"/>
    </source>
</evidence>
<keyword evidence="4 9" id="KW-0489">Methyltransferase</keyword>
<evidence type="ECO:0000313" key="12">
    <source>
        <dbReference type="EMBL" id="BAX52082.1"/>
    </source>
</evidence>
<dbReference type="EC" id="2.1.1.63" evidence="9"/>
<dbReference type="Pfam" id="PF02870">
    <property type="entry name" value="Methyltransf_1N"/>
    <property type="match status" value="1"/>
</dbReference>
<evidence type="ECO:0000313" key="14">
    <source>
        <dbReference type="Proteomes" id="UP000218676"/>
    </source>
</evidence>
<dbReference type="InterPro" id="IPR023546">
    <property type="entry name" value="MGMT"/>
</dbReference>
<dbReference type="InterPro" id="IPR008332">
    <property type="entry name" value="MethylG_MeTrfase_N"/>
</dbReference>
<dbReference type="SUPFAM" id="SSF53155">
    <property type="entry name" value="Methylated DNA-protein cysteine methyltransferase domain"/>
    <property type="match status" value="1"/>
</dbReference>
<comment type="catalytic activity">
    <reaction evidence="8 9">
        <text>a 6-O-methyl-2'-deoxyguanosine in DNA + L-cysteinyl-[protein] = S-methyl-L-cysteinyl-[protein] + a 2'-deoxyguanosine in DNA</text>
        <dbReference type="Rhea" id="RHEA:24000"/>
        <dbReference type="Rhea" id="RHEA-COMP:10131"/>
        <dbReference type="Rhea" id="RHEA-COMP:10132"/>
        <dbReference type="Rhea" id="RHEA-COMP:11367"/>
        <dbReference type="Rhea" id="RHEA-COMP:11368"/>
        <dbReference type="ChEBI" id="CHEBI:29950"/>
        <dbReference type="ChEBI" id="CHEBI:82612"/>
        <dbReference type="ChEBI" id="CHEBI:85445"/>
        <dbReference type="ChEBI" id="CHEBI:85448"/>
        <dbReference type="EC" id="2.1.1.63"/>
    </reaction>
</comment>
<protein>
    <recommendedName>
        <fullName evidence="9">Methylated-DNA--protein-cysteine methyltransferase</fullName>
        <ecNumber evidence="9">2.1.1.63</ecNumber>
    </recommendedName>
    <alternativeName>
        <fullName evidence="9">6-O-methylguanine-DNA methyltransferase</fullName>
        <shortName evidence="9">MGMT</shortName>
    </alternativeName>
    <alternativeName>
        <fullName evidence="9">O-6-methylguanine-DNA-alkyltransferase</fullName>
    </alternativeName>
</protein>
<reference evidence="12" key="1">
    <citation type="journal article" date="2017" name="Genome Announc.">
        <title>Whole-Genome Sequence of Photobacterium damselae subsp. piscicida Strain 91-197, Isolated from Hybrid Striped Bass (Morone sp.) in the United States.</title>
        <authorList>
            <person name="Teru Y."/>
            <person name="Hikima J."/>
            <person name="Kono T."/>
            <person name="Sakai M."/>
            <person name="Takano T."/>
            <person name="Hawke J.P."/>
            <person name="Takeyama H."/>
            <person name="Aoki T."/>
        </authorList>
    </citation>
    <scope>NUCLEOTIDE SEQUENCE</scope>
    <source>
        <strain evidence="12">91-197</strain>
    </source>
</reference>
<dbReference type="InterPro" id="IPR036631">
    <property type="entry name" value="MGMT_N_sf"/>
</dbReference>
<proteinExistence type="inferred from homology"/>
<feature type="active site" description="Nucleophile; methyl group acceptor" evidence="9">
    <location>
        <position position="128"/>
    </location>
</feature>
<evidence type="ECO:0000313" key="13">
    <source>
        <dbReference type="EMBL" id="QOD56010.1"/>
    </source>
</evidence>
<comment type="similarity">
    <text evidence="2 9">Belongs to the MGMT family.</text>
</comment>
<reference evidence="14" key="2">
    <citation type="submission" date="2017-05" db="EMBL/GenBank/DDBJ databases">
        <title>Whole genome sequence of fish pathogenic bacteria, Photobacterium damselae subsp. piscicida, strain 91-197, isolated from hybrid striped bass (Morone sp.) in USA.</title>
        <authorList>
            <person name="Teru Y."/>
            <person name="Hikima J."/>
            <person name="Kono T."/>
            <person name="Sakai M."/>
            <person name="Takano T."/>
            <person name="Hawke J.P."/>
            <person name="Takeyama H."/>
            <person name="Aoki T."/>
        </authorList>
    </citation>
    <scope>NUCLEOTIDE SEQUENCE [LARGE SCALE GENOMIC DNA]</scope>
    <source>
        <strain evidence="14">91-197</strain>
    </source>
</reference>
<dbReference type="GO" id="GO:0032259">
    <property type="term" value="P:methylation"/>
    <property type="evidence" value="ECO:0007669"/>
    <property type="project" value="UniProtKB-KW"/>
</dbReference>
<comment type="miscellaneous">
    <text evidence="9">This enzyme catalyzes only one turnover and therefore is not strictly catalytic. According to one definition, an enzyme is a biocatalyst that acts repeatedly and over many reaction cycles.</text>
</comment>
<evidence type="ECO:0000313" key="15">
    <source>
        <dbReference type="Proteomes" id="UP000516656"/>
    </source>
</evidence>
<dbReference type="Proteomes" id="UP000516656">
    <property type="component" value="Chromosome 1"/>
</dbReference>
<reference evidence="13 15" key="3">
    <citation type="submission" date="2020-09" db="EMBL/GenBank/DDBJ databases">
        <title>Complete, closed and curated genome sequences of Photobacterium damselae subsp. piscicida isolates from Australia indicate localised evolution and additional plasmid-borne pathogenicity mechanisms.</title>
        <authorList>
            <person name="Baseggio L."/>
            <person name="Silayeva O."/>
            <person name="Buller N."/>
            <person name="Landos M."/>
            <person name="Engelstaedter J."/>
            <person name="Barnes A.C."/>
        </authorList>
    </citation>
    <scope>NUCLEOTIDE SEQUENCE [LARGE SCALE GENOMIC DNA]</scope>
    <source>
        <strain evidence="13 15">AS-16-0540-1</strain>
    </source>
</reference>
<feature type="domain" description="Methylguanine DNA methyltransferase ribonuclease-like" evidence="11">
    <location>
        <begin position="4"/>
        <end position="73"/>
    </location>
</feature>
<dbReference type="GO" id="GO:0005737">
    <property type="term" value="C:cytoplasm"/>
    <property type="evidence" value="ECO:0007669"/>
    <property type="project" value="UniProtKB-SubCell"/>
</dbReference>
<dbReference type="InterPro" id="IPR014048">
    <property type="entry name" value="MethylDNA_cys_MeTrfase_DNA-bd"/>
</dbReference>
<keyword evidence="3 9" id="KW-0963">Cytoplasm</keyword>
<comment type="catalytic activity">
    <reaction evidence="1 9">
        <text>a 4-O-methyl-thymidine in DNA + L-cysteinyl-[protein] = a thymidine in DNA + S-methyl-L-cysteinyl-[protein]</text>
        <dbReference type="Rhea" id="RHEA:53428"/>
        <dbReference type="Rhea" id="RHEA-COMP:10131"/>
        <dbReference type="Rhea" id="RHEA-COMP:10132"/>
        <dbReference type="Rhea" id="RHEA-COMP:13555"/>
        <dbReference type="Rhea" id="RHEA-COMP:13556"/>
        <dbReference type="ChEBI" id="CHEBI:29950"/>
        <dbReference type="ChEBI" id="CHEBI:82612"/>
        <dbReference type="ChEBI" id="CHEBI:137386"/>
        <dbReference type="ChEBI" id="CHEBI:137387"/>
        <dbReference type="EC" id="2.1.1.63"/>
    </reaction>
</comment>
<dbReference type="GO" id="GO:0003908">
    <property type="term" value="F:methylated-DNA-[protein]-cysteine S-methyltransferase activity"/>
    <property type="evidence" value="ECO:0007669"/>
    <property type="project" value="UniProtKB-UniRule"/>
</dbReference>
<evidence type="ECO:0000256" key="4">
    <source>
        <dbReference type="ARBA" id="ARBA00022603"/>
    </source>
</evidence>
<evidence type="ECO:0000256" key="9">
    <source>
        <dbReference type="HAMAP-Rule" id="MF_00772"/>
    </source>
</evidence>
<evidence type="ECO:0000259" key="10">
    <source>
        <dbReference type="Pfam" id="PF01035"/>
    </source>
</evidence>
<evidence type="ECO:0000256" key="7">
    <source>
        <dbReference type="ARBA" id="ARBA00023204"/>
    </source>
</evidence>
<comment type="function">
    <text evidence="9">Involved in the cellular defense against the biological effects of O6-methylguanine (O6-MeG) and O4-methylthymine (O4-MeT) in DNA. Repairs the methylated nucleobase in DNA by stoichiometrically transferring the methyl group to a cysteine residue in the enzyme. This is a suicide reaction: the enzyme is irreversibly inactivated.</text>
</comment>